<dbReference type="AlphaFoldDB" id="A0A9K3JQL2"/>
<reference evidence="1" key="2">
    <citation type="submission" date="2020-06" db="EMBL/GenBank/DDBJ databases">
        <title>Helianthus annuus Genome sequencing and assembly Release 2.</title>
        <authorList>
            <person name="Gouzy J."/>
            <person name="Langlade N."/>
            <person name="Munos S."/>
        </authorList>
    </citation>
    <scope>NUCLEOTIDE SEQUENCE</scope>
    <source>
        <tissue evidence="1">Leaves</tissue>
    </source>
</reference>
<proteinExistence type="predicted"/>
<reference evidence="1" key="1">
    <citation type="journal article" date="2017" name="Nature">
        <title>The sunflower genome provides insights into oil metabolism, flowering and Asterid evolution.</title>
        <authorList>
            <person name="Badouin H."/>
            <person name="Gouzy J."/>
            <person name="Grassa C.J."/>
            <person name="Murat F."/>
            <person name="Staton S.E."/>
            <person name="Cottret L."/>
            <person name="Lelandais-Briere C."/>
            <person name="Owens G.L."/>
            <person name="Carrere S."/>
            <person name="Mayjonade B."/>
            <person name="Legrand L."/>
            <person name="Gill N."/>
            <person name="Kane N.C."/>
            <person name="Bowers J.E."/>
            <person name="Hubner S."/>
            <person name="Bellec A."/>
            <person name="Berard A."/>
            <person name="Berges H."/>
            <person name="Blanchet N."/>
            <person name="Boniface M.C."/>
            <person name="Brunel D."/>
            <person name="Catrice O."/>
            <person name="Chaidir N."/>
            <person name="Claudel C."/>
            <person name="Donnadieu C."/>
            <person name="Faraut T."/>
            <person name="Fievet G."/>
            <person name="Helmstetter N."/>
            <person name="King M."/>
            <person name="Knapp S.J."/>
            <person name="Lai Z."/>
            <person name="Le Paslier M.C."/>
            <person name="Lippi Y."/>
            <person name="Lorenzon L."/>
            <person name="Mandel J.R."/>
            <person name="Marage G."/>
            <person name="Marchand G."/>
            <person name="Marquand E."/>
            <person name="Bret-Mestries E."/>
            <person name="Morien E."/>
            <person name="Nambeesan S."/>
            <person name="Nguyen T."/>
            <person name="Pegot-Espagnet P."/>
            <person name="Pouilly N."/>
            <person name="Raftis F."/>
            <person name="Sallet E."/>
            <person name="Schiex T."/>
            <person name="Thomas J."/>
            <person name="Vandecasteele C."/>
            <person name="Vares D."/>
            <person name="Vear F."/>
            <person name="Vautrin S."/>
            <person name="Crespi M."/>
            <person name="Mangin B."/>
            <person name="Burke J.M."/>
            <person name="Salse J."/>
            <person name="Munos S."/>
            <person name="Vincourt P."/>
            <person name="Rieseberg L.H."/>
            <person name="Langlade N.B."/>
        </authorList>
    </citation>
    <scope>NUCLEOTIDE SEQUENCE</scope>
    <source>
        <tissue evidence="1">Leaves</tissue>
    </source>
</reference>
<sequence length="77" mass="9237">MKMERVTDFPMSIVHIGPTKLQSNLRRYDDHRTRHNGPLSRTPNKWRNQEECIRLTEEFCKLPVNHKAKEDKLEVVH</sequence>
<keyword evidence="2" id="KW-1185">Reference proteome</keyword>
<dbReference type="Gramene" id="mRNA:HanXRQr2_Chr02g0083471">
    <property type="protein sequence ID" value="mRNA:HanXRQr2_Chr02g0083471"/>
    <property type="gene ID" value="HanXRQr2_Chr02g0083471"/>
</dbReference>
<comment type="caution">
    <text evidence="1">The sequence shown here is derived from an EMBL/GenBank/DDBJ whole genome shotgun (WGS) entry which is preliminary data.</text>
</comment>
<gene>
    <name evidence="1" type="ORF">HanXRQr2_Chr02g0083471</name>
</gene>
<dbReference type="EMBL" id="MNCJ02000317">
    <property type="protein sequence ID" value="KAF5819956.1"/>
    <property type="molecule type" value="Genomic_DNA"/>
</dbReference>
<organism evidence="1 2">
    <name type="scientific">Helianthus annuus</name>
    <name type="common">Common sunflower</name>
    <dbReference type="NCBI Taxonomy" id="4232"/>
    <lineage>
        <taxon>Eukaryota</taxon>
        <taxon>Viridiplantae</taxon>
        <taxon>Streptophyta</taxon>
        <taxon>Embryophyta</taxon>
        <taxon>Tracheophyta</taxon>
        <taxon>Spermatophyta</taxon>
        <taxon>Magnoliopsida</taxon>
        <taxon>eudicotyledons</taxon>
        <taxon>Gunneridae</taxon>
        <taxon>Pentapetalae</taxon>
        <taxon>asterids</taxon>
        <taxon>campanulids</taxon>
        <taxon>Asterales</taxon>
        <taxon>Asteraceae</taxon>
        <taxon>Asteroideae</taxon>
        <taxon>Heliantheae alliance</taxon>
        <taxon>Heliantheae</taxon>
        <taxon>Helianthus</taxon>
    </lineage>
</organism>
<evidence type="ECO:0000313" key="1">
    <source>
        <dbReference type="EMBL" id="KAF5819956.1"/>
    </source>
</evidence>
<dbReference type="Proteomes" id="UP000215914">
    <property type="component" value="Unassembled WGS sequence"/>
</dbReference>
<evidence type="ECO:0000313" key="2">
    <source>
        <dbReference type="Proteomes" id="UP000215914"/>
    </source>
</evidence>
<protein>
    <submittedName>
        <fullName evidence="1">Uncharacterized protein</fullName>
    </submittedName>
</protein>
<name>A0A9K3JQL2_HELAN</name>
<accession>A0A9K3JQL2</accession>